<reference evidence="2" key="2">
    <citation type="submission" date="2023-06" db="EMBL/GenBank/DDBJ databases">
        <authorList>
            <person name="Ma L."/>
            <person name="Liu K.-W."/>
            <person name="Li Z."/>
            <person name="Hsiao Y.-Y."/>
            <person name="Qi Y."/>
            <person name="Fu T."/>
            <person name="Tang G."/>
            <person name="Zhang D."/>
            <person name="Sun W.-H."/>
            <person name="Liu D.-K."/>
            <person name="Li Y."/>
            <person name="Chen G.-Z."/>
            <person name="Liu X.-D."/>
            <person name="Liao X.-Y."/>
            <person name="Jiang Y.-T."/>
            <person name="Yu X."/>
            <person name="Hao Y."/>
            <person name="Huang J."/>
            <person name="Zhao X.-W."/>
            <person name="Ke S."/>
            <person name="Chen Y.-Y."/>
            <person name="Wu W.-L."/>
            <person name="Hsu J.-L."/>
            <person name="Lin Y.-F."/>
            <person name="Huang M.-D."/>
            <person name="Li C.-Y."/>
            <person name="Huang L."/>
            <person name="Wang Z.-W."/>
            <person name="Zhao X."/>
            <person name="Zhong W.-Y."/>
            <person name="Peng D.-H."/>
            <person name="Ahmad S."/>
            <person name="Lan S."/>
            <person name="Zhang J.-S."/>
            <person name="Tsai W.-C."/>
            <person name="Van De Peer Y."/>
            <person name="Liu Z.-J."/>
        </authorList>
    </citation>
    <scope>NUCLEOTIDE SEQUENCE</scope>
    <source>
        <strain evidence="2">CP</strain>
        <tissue evidence="2">Leaves</tissue>
    </source>
</reference>
<accession>A0AAV9DT60</accession>
<keyword evidence="3" id="KW-1185">Reference proteome</keyword>
<feature type="region of interest" description="Disordered" evidence="1">
    <location>
        <begin position="1"/>
        <end position="41"/>
    </location>
</feature>
<evidence type="ECO:0000313" key="2">
    <source>
        <dbReference type="EMBL" id="KAK1304360.1"/>
    </source>
</evidence>
<dbReference type="EMBL" id="JAUJYO010000011">
    <property type="protein sequence ID" value="KAK1304360.1"/>
    <property type="molecule type" value="Genomic_DNA"/>
</dbReference>
<protein>
    <submittedName>
        <fullName evidence="2">Uncharacterized protein</fullName>
    </submittedName>
</protein>
<name>A0AAV9DT60_ACOCL</name>
<reference evidence="2" key="1">
    <citation type="journal article" date="2023" name="Nat. Commun.">
        <title>Diploid and tetraploid genomes of Acorus and the evolution of monocots.</title>
        <authorList>
            <person name="Ma L."/>
            <person name="Liu K.W."/>
            <person name="Li Z."/>
            <person name="Hsiao Y.Y."/>
            <person name="Qi Y."/>
            <person name="Fu T."/>
            <person name="Tang G.D."/>
            <person name="Zhang D."/>
            <person name="Sun W.H."/>
            <person name="Liu D.K."/>
            <person name="Li Y."/>
            <person name="Chen G.Z."/>
            <person name="Liu X.D."/>
            <person name="Liao X.Y."/>
            <person name="Jiang Y.T."/>
            <person name="Yu X."/>
            <person name="Hao Y."/>
            <person name="Huang J."/>
            <person name="Zhao X.W."/>
            <person name="Ke S."/>
            <person name="Chen Y.Y."/>
            <person name="Wu W.L."/>
            <person name="Hsu J.L."/>
            <person name="Lin Y.F."/>
            <person name="Huang M.D."/>
            <person name="Li C.Y."/>
            <person name="Huang L."/>
            <person name="Wang Z.W."/>
            <person name="Zhao X."/>
            <person name="Zhong W.Y."/>
            <person name="Peng D.H."/>
            <person name="Ahmad S."/>
            <person name="Lan S."/>
            <person name="Zhang J.S."/>
            <person name="Tsai W.C."/>
            <person name="Van de Peer Y."/>
            <person name="Liu Z.J."/>
        </authorList>
    </citation>
    <scope>NUCLEOTIDE SEQUENCE</scope>
    <source>
        <strain evidence="2">CP</strain>
    </source>
</reference>
<dbReference type="Proteomes" id="UP001180020">
    <property type="component" value="Unassembled WGS sequence"/>
</dbReference>
<evidence type="ECO:0000313" key="3">
    <source>
        <dbReference type="Proteomes" id="UP001180020"/>
    </source>
</evidence>
<proteinExistence type="predicted"/>
<evidence type="ECO:0000256" key="1">
    <source>
        <dbReference type="SAM" id="MobiDB-lite"/>
    </source>
</evidence>
<organism evidence="2 3">
    <name type="scientific">Acorus calamus</name>
    <name type="common">Sweet flag</name>
    <dbReference type="NCBI Taxonomy" id="4465"/>
    <lineage>
        <taxon>Eukaryota</taxon>
        <taxon>Viridiplantae</taxon>
        <taxon>Streptophyta</taxon>
        <taxon>Embryophyta</taxon>
        <taxon>Tracheophyta</taxon>
        <taxon>Spermatophyta</taxon>
        <taxon>Magnoliopsida</taxon>
        <taxon>Liliopsida</taxon>
        <taxon>Acoraceae</taxon>
        <taxon>Acorus</taxon>
    </lineage>
</organism>
<dbReference type="AlphaFoldDB" id="A0AAV9DT60"/>
<comment type="caution">
    <text evidence="2">The sequence shown here is derived from an EMBL/GenBank/DDBJ whole genome shotgun (WGS) entry which is preliminary data.</text>
</comment>
<gene>
    <name evidence="2" type="ORF">QJS10_CPB11g00811</name>
</gene>
<sequence>MERRETMEQTSTDSLESLRESENAVREEQNNNGLIFPFDPYNPPSEDEVNRLMMSFFELARRTSPWVPVIPRTEDEITRTLLASFRRVHQQRLRRLRRQRSRRESPISS</sequence>
<feature type="compositionally biased region" description="Basic and acidic residues" evidence="1">
    <location>
        <begin position="16"/>
        <end position="29"/>
    </location>
</feature>